<sequence length="320" mass="35676">MKSSRFIWFSTLMVILLMNVGCSTIGTAALLGIGKNATKEDTGFFLSYDNLQEGNFGEPDWYFIANDINLDKYNTIAVTDFSSLTINPLHTSDLQNGSNKNIRKDLADIMCSQLDGSSFKRCKRVESRLDPKSITEIKKVPADLVLLGNIKELRGLNDIVVAQHEIKIVEQKTGREILKFINRQNTGKDMVARPLMRKLQKILEMAREKSTGQNSKIVEGRTLMESSTPAKVAPAVEQVHEQPGVHPAEKQHDESGTPEPMVVNDTYTQLRSKPSTKATALKKLKKGEKVQVIKQKNDWCLVQVSGDETGWCLKSALAAR</sequence>
<evidence type="ECO:0000259" key="2">
    <source>
        <dbReference type="SMART" id="SM00287"/>
    </source>
</evidence>
<keyword evidence="4" id="KW-1185">Reference proteome</keyword>
<evidence type="ECO:0000256" key="1">
    <source>
        <dbReference type="SAM" id="MobiDB-lite"/>
    </source>
</evidence>
<organism evidence="3 4">
    <name type="scientific">Geomonas paludis</name>
    <dbReference type="NCBI Taxonomy" id="2740185"/>
    <lineage>
        <taxon>Bacteria</taxon>
        <taxon>Pseudomonadati</taxon>
        <taxon>Thermodesulfobacteriota</taxon>
        <taxon>Desulfuromonadia</taxon>
        <taxon>Geobacterales</taxon>
        <taxon>Geobacteraceae</taxon>
        <taxon>Geomonas</taxon>
    </lineage>
</organism>
<evidence type="ECO:0000313" key="3">
    <source>
        <dbReference type="EMBL" id="UPU37839.1"/>
    </source>
</evidence>
<dbReference type="InterPro" id="IPR003646">
    <property type="entry name" value="SH3-like_bac-type"/>
</dbReference>
<dbReference type="Gene3D" id="2.30.30.40">
    <property type="entry name" value="SH3 Domains"/>
    <property type="match status" value="1"/>
</dbReference>
<evidence type="ECO:0000313" key="4">
    <source>
        <dbReference type="Proteomes" id="UP000831485"/>
    </source>
</evidence>
<dbReference type="EMBL" id="CP096574">
    <property type="protein sequence ID" value="UPU37839.1"/>
    <property type="molecule type" value="Genomic_DNA"/>
</dbReference>
<dbReference type="Proteomes" id="UP000831485">
    <property type="component" value="Chromosome"/>
</dbReference>
<protein>
    <submittedName>
        <fullName evidence="3">SH3 domain-containing protein</fullName>
    </submittedName>
</protein>
<proteinExistence type="predicted"/>
<reference evidence="3" key="1">
    <citation type="submission" date="2022-04" db="EMBL/GenBank/DDBJ databases">
        <authorList>
            <person name="Liu G."/>
        </authorList>
    </citation>
    <scope>NUCLEOTIDE SEQUENCE</scope>
    <source>
        <strain evidence="3">RG22</strain>
    </source>
</reference>
<dbReference type="Pfam" id="PF08239">
    <property type="entry name" value="SH3_3"/>
    <property type="match status" value="1"/>
</dbReference>
<dbReference type="SMART" id="SM00287">
    <property type="entry name" value="SH3b"/>
    <property type="match status" value="1"/>
</dbReference>
<dbReference type="RefSeq" id="WP_248647230.1">
    <property type="nucleotide sequence ID" value="NZ_CP096574.1"/>
</dbReference>
<feature type="domain" description="SH3b" evidence="2">
    <location>
        <begin position="258"/>
        <end position="320"/>
    </location>
</feature>
<feature type="region of interest" description="Disordered" evidence="1">
    <location>
        <begin position="241"/>
        <end position="261"/>
    </location>
</feature>
<name>A0ABY4LIN3_9BACT</name>
<accession>A0ABY4LIN3</accession>
<gene>
    <name evidence="3" type="ORF">M1B72_09065</name>
</gene>